<dbReference type="Pfam" id="PF13411">
    <property type="entry name" value="MerR_1"/>
    <property type="match status" value="1"/>
</dbReference>
<accession>A0A844FWS4</accession>
<dbReference type="Gene3D" id="1.10.1660.10">
    <property type="match status" value="1"/>
</dbReference>
<dbReference type="PANTHER" id="PTHR30204">
    <property type="entry name" value="REDOX-CYCLING DRUG-SENSING TRANSCRIPTIONAL ACTIVATOR SOXR"/>
    <property type="match status" value="1"/>
</dbReference>
<comment type="caution">
    <text evidence="6">The sequence shown here is derived from an EMBL/GenBank/DDBJ whole genome shotgun (WGS) entry which is preliminary data.</text>
</comment>
<keyword evidence="3" id="KW-0238">DNA-binding</keyword>
<reference evidence="6 7" key="1">
    <citation type="submission" date="2019-08" db="EMBL/GenBank/DDBJ databases">
        <title>In-depth cultivation of the pig gut microbiome towards novel bacterial diversity and tailored functional studies.</title>
        <authorList>
            <person name="Wylensek D."/>
            <person name="Hitch T.C.A."/>
            <person name="Clavel T."/>
        </authorList>
    </citation>
    <scope>NUCLEOTIDE SEQUENCE [LARGE SCALE GENOMIC DNA]</scope>
    <source>
        <strain evidence="6 7">CA-Schmier-601-WT-3</strain>
    </source>
</reference>
<name>A0A844FWS4_9FIRM</name>
<sequence>MNEIRLFKIGELSELFNVSVDSIRYYEKVGLLHPIRNTNNYRLYTVDDVRVMNTIRELLDLGFNTNDILKFEQDRTLSHMINMLEDEEKAIDTQMALLQKKKNGIHERLVSIHQALSKDTSETITLQHFPQRECMKIVDGDMPDVLINYTLAHFHKDNLEQTSTIGVCDCYVLDMNAINQEGNDYRTKAVFFYAPHLPLQTNDILPEGDYLTLAYRGGFHKSLHLVPKMLQYAKEHHLKVLGDPIEFCHIDRYETSHIDEYLIELEIRVS</sequence>
<keyword evidence="4" id="KW-0804">Transcription</keyword>
<dbReference type="CDD" id="cd00592">
    <property type="entry name" value="HTH_MerR-like"/>
    <property type="match status" value="1"/>
</dbReference>
<dbReference type="PROSITE" id="PS50937">
    <property type="entry name" value="HTH_MERR_2"/>
    <property type="match status" value="1"/>
</dbReference>
<dbReference type="AlphaFoldDB" id="A0A844FWS4"/>
<evidence type="ECO:0000256" key="3">
    <source>
        <dbReference type="ARBA" id="ARBA00023125"/>
    </source>
</evidence>
<gene>
    <name evidence="6" type="ORF">FYJ79_10850</name>
</gene>
<dbReference type="InterPro" id="IPR011256">
    <property type="entry name" value="Reg_factor_effector_dom_sf"/>
</dbReference>
<proteinExistence type="predicted"/>
<dbReference type="PANTHER" id="PTHR30204:SF69">
    <property type="entry name" value="MERR-FAMILY TRANSCRIPTIONAL REGULATOR"/>
    <property type="match status" value="1"/>
</dbReference>
<organism evidence="6 7">
    <name type="scientific">Sharpea porci</name>
    <dbReference type="NCBI Taxonomy" id="2652286"/>
    <lineage>
        <taxon>Bacteria</taxon>
        <taxon>Bacillati</taxon>
        <taxon>Bacillota</taxon>
        <taxon>Erysipelotrichia</taxon>
        <taxon>Erysipelotrichales</taxon>
        <taxon>Coprobacillaceae</taxon>
        <taxon>Sharpea</taxon>
    </lineage>
</organism>
<dbReference type="Gene3D" id="3.20.80.10">
    <property type="entry name" value="Regulatory factor, effector binding domain"/>
    <property type="match status" value="1"/>
</dbReference>
<evidence type="ECO:0000256" key="1">
    <source>
        <dbReference type="ARBA" id="ARBA00022491"/>
    </source>
</evidence>
<dbReference type="InterPro" id="IPR047057">
    <property type="entry name" value="MerR_fam"/>
</dbReference>
<dbReference type="InterPro" id="IPR000551">
    <property type="entry name" value="MerR-type_HTH_dom"/>
</dbReference>
<dbReference type="SMART" id="SM00422">
    <property type="entry name" value="HTH_MERR"/>
    <property type="match status" value="1"/>
</dbReference>
<dbReference type="RefSeq" id="WP_154518222.1">
    <property type="nucleotide sequence ID" value="NZ_VUNM01000034.1"/>
</dbReference>
<dbReference type="GO" id="GO:0003700">
    <property type="term" value="F:DNA-binding transcription factor activity"/>
    <property type="evidence" value="ECO:0007669"/>
    <property type="project" value="InterPro"/>
</dbReference>
<dbReference type="SUPFAM" id="SSF55136">
    <property type="entry name" value="Probable bacterial effector-binding domain"/>
    <property type="match status" value="1"/>
</dbReference>
<dbReference type="Proteomes" id="UP000442619">
    <property type="component" value="Unassembled WGS sequence"/>
</dbReference>
<keyword evidence="2" id="KW-0805">Transcription regulation</keyword>
<protein>
    <submittedName>
        <fullName evidence="6">MerR family transcriptional regulator</fullName>
    </submittedName>
</protein>
<dbReference type="SUPFAM" id="SSF46955">
    <property type="entry name" value="Putative DNA-binding domain"/>
    <property type="match status" value="1"/>
</dbReference>
<evidence type="ECO:0000256" key="4">
    <source>
        <dbReference type="ARBA" id="ARBA00023163"/>
    </source>
</evidence>
<evidence type="ECO:0000256" key="2">
    <source>
        <dbReference type="ARBA" id="ARBA00023015"/>
    </source>
</evidence>
<keyword evidence="1" id="KW-0678">Repressor</keyword>
<feature type="domain" description="HTH merR-type" evidence="5">
    <location>
        <begin position="6"/>
        <end position="74"/>
    </location>
</feature>
<dbReference type="EMBL" id="VUNM01000034">
    <property type="protein sequence ID" value="MST90055.1"/>
    <property type="molecule type" value="Genomic_DNA"/>
</dbReference>
<keyword evidence="7" id="KW-1185">Reference proteome</keyword>
<dbReference type="GO" id="GO:0003677">
    <property type="term" value="F:DNA binding"/>
    <property type="evidence" value="ECO:0007669"/>
    <property type="project" value="UniProtKB-KW"/>
</dbReference>
<evidence type="ECO:0000259" key="5">
    <source>
        <dbReference type="PROSITE" id="PS50937"/>
    </source>
</evidence>
<evidence type="ECO:0000313" key="7">
    <source>
        <dbReference type="Proteomes" id="UP000442619"/>
    </source>
</evidence>
<evidence type="ECO:0000313" key="6">
    <source>
        <dbReference type="EMBL" id="MST90055.1"/>
    </source>
</evidence>
<dbReference type="InterPro" id="IPR009061">
    <property type="entry name" value="DNA-bd_dom_put_sf"/>
</dbReference>